<dbReference type="InterPro" id="IPR046346">
    <property type="entry name" value="Aminoacid_DH-like_N_sf"/>
</dbReference>
<gene>
    <name evidence="9" type="primary">folD</name>
    <name evidence="12" type="ORF">A2V71_01605</name>
</gene>
<dbReference type="UniPathway" id="UPA00193"/>
<dbReference type="Gene3D" id="3.40.50.720">
    <property type="entry name" value="NAD(P)-binding Rossmann-like Domain"/>
    <property type="match status" value="1"/>
</dbReference>
<proteinExistence type="inferred from homology"/>
<dbReference type="GO" id="GO:0006164">
    <property type="term" value="P:purine nucleotide biosynthetic process"/>
    <property type="evidence" value="ECO:0007669"/>
    <property type="project" value="UniProtKB-KW"/>
</dbReference>
<dbReference type="InterPro" id="IPR000672">
    <property type="entry name" value="THF_DH/CycHdrlase"/>
</dbReference>
<evidence type="ECO:0000256" key="3">
    <source>
        <dbReference type="ARBA" id="ARBA00022755"/>
    </source>
</evidence>
<evidence type="ECO:0000256" key="8">
    <source>
        <dbReference type="ARBA" id="ARBA00023268"/>
    </source>
</evidence>
<dbReference type="EMBL" id="MEZT01000005">
    <property type="protein sequence ID" value="OGD57112.1"/>
    <property type="molecule type" value="Genomic_DNA"/>
</dbReference>
<dbReference type="InterPro" id="IPR020630">
    <property type="entry name" value="THF_DH/CycHdrlase_cat_dom"/>
</dbReference>
<name>A0A1F5DPR3_9BACT</name>
<keyword evidence="5 9" id="KW-0521">NADP</keyword>
<dbReference type="GO" id="GO:0005829">
    <property type="term" value="C:cytosol"/>
    <property type="evidence" value="ECO:0007669"/>
    <property type="project" value="TreeGrafter"/>
</dbReference>
<comment type="caution">
    <text evidence="12">The sequence shown here is derived from an EMBL/GenBank/DDBJ whole genome shotgun (WGS) entry which is preliminary data.</text>
</comment>
<evidence type="ECO:0000259" key="10">
    <source>
        <dbReference type="Pfam" id="PF00763"/>
    </source>
</evidence>
<dbReference type="PANTHER" id="PTHR48099">
    <property type="entry name" value="C-1-TETRAHYDROFOLATE SYNTHASE, CYTOPLASMIC-RELATED"/>
    <property type="match status" value="1"/>
</dbReference>
<dbReference type="Proteomes" id="UP000178764">
    <property type="component" value="Unassembled WGS sequence"/>
</dbReference>
<dbReference type="GO" id="GO:0004477">
    <property type="term" value="F:methenyltetrahydrofolate cyclohydrolase activity"/>
    <property type="evidence" value="ECO:0007669"/>
    <property type="project" value="UniProtKB-UniRule"/>
</dbReference>
<comment type="function">
    <text evidence="9">Catalyzes the oxidation of 5,10-methylenetetrahydrofolate to 5,10-methenyltetrahydrofolate and then the hydrolysis of 5,10-methenyltetrahydrofolate to 10-formyltetrahydrofolate.</text>
</comment>
<evidence type="ECO:0000256" key="2">
    <source>
        <dbReference type="ARBA" id="ARBA00022563"/>
    </source>
</evidence>
<feature type="domain" description="Tetrahydrofolate dehydrogenase/cyclohydrolase NAD(P)-binding" evidence="11">
    <location>
        <begin position="118"/>
        <end position="256"/>
    </location>
</feature>
<feature type="binding site" evidence="9">
    <location>
        <begin position="144"/>
        <end position="146"/>
    </location>
    <ligand>
        <name>NADP(+)</name>
        <dbReference type="ChEBI" id="CHEBI:58349"/>
    </ligand>
</feature>
<dbReference type="SUPFAM" id="SSF51735">
    <property type="entry name" value="NAD(P)-binding Rossmann-fold domains"/>
    <property type="match status" value="1"/>
</dbReference>
<feature type="domain" description="Tetrahydrofolate dehydrogenase/cyclohydrolase catalytic" evidence="10">
    <location>
        <begin position="4"/>
        <end position="110"/>
    </location>
</feature>
<keyword evidence="9" id="KW-0368">Histidine biosynthesis</keyword>
<sequence length="259" mass="28220">MILEGKLVAEKIYQGIREKKVSVSLAVILVGEDPASLSFVKAKEQQANNLGIDFKLYHLPGIARQEQIEELIEALNQNKYIHGIVIQLPLPKEFDAQKILKKIVPKKDIDGFSGRFPPPTVMAILEILNFYKIHLRNKRIVIVGHGRLVGRPLEKMLKKEGMDPVTCDSQTSDLKSQTLQADILISATGVAGLIKPEMVSAKMVVIDAGTSEIGGHIAGDVDKEVYSKVAAYTPVPGGVGPVTVAELFKNLVKVAPKAL</sequence>
<dbReference type="InterPro" id="IPR036291">
    <property type="entry name" value="NAD(P)-bd_dom_sf"/>
</dbReference>
<comment type="caution">
    <text evidence="9">Lacks conserved residue(s) required for the propagation of feature annotation.</text>
</comment>
<dbReference type="PRINTS" id="PR00085">
    <property type="entry name" value="THFDHDRGNASE"/>
</dbReference>
<keyword evidence="2 9" id="KW-0554">One-carbon metabolism</keyword>
<dbReference type="GO" id="GO:0009086">
    <property type="term" value="P:methionine biosynthetic process"/>
    <property type="evidence" value="ECO:0007669"/>
    <property type="project" value="UniProtKB-KW"/>
</dbReference>
<evidence type="ECO:0000259" key="11">
    <source>
        <dbReference type="Pfam" id="PF02882"/>
    </source>
</evidence>
<dbReference type="EC" id="1.5.1.5" evidence="9"/>
<dbReference type="GO" id="GO:0000105">
    <property type="term" value="P:L-histidine biosynthetic process"/>
    <property type="evidence" value="ECO:0007669"/>
    <property type="project" value="UniProtKB-KW"/>
</dbReference>
<evidence type="ECO:0000256" key="9">
    <source>
        <dbReference type="HAMAP-Rule" id="MF_01576"/>
    </source>
</evidence>
<keyword evidence="3 9" id="KW-0658">Purine biosynthesis</keyword>
<keyword evidence="9" id="KW-0028">Amino-acid biosynthesis</keyword>
<reference evidence="12 13" key="1">
    <citation type="journal article" date="2016" name="Nat. Commun.">
        <title>Thousands of microbial genomes shed light on interconnected biogeochemical processes in an aquifer system.</title>
        <authorList>
            <person name="Anantharaman K."/>
            <person name="Brown C.T."/>
            <person name="Hug L.A."/>
            <person name="Sharon I."/>
            <person name="Castelle C.J."/>
            <person name="Probst A.J."/>
            <person name="Thomas B.C."/>
            <person name="Singh A."/>
            <person name="Wilkins M.J."/>
            <person name="Karaoz U."/>
            <person name="Brodie E.L."/>
            <person name="Williams K.H."/>
            <person name="Hubbard S.S."/>
            <person name="Banfield J.F."/>
        </authorList>
    </citation>
    <scope>NUCLEOTIDE SEQUENCE [LARGE SCALE GENOMIC DNA]</scope>
</reference>
<comment type="pathway">
    <text evidence="1 9">One-carbon metabolism; tetrahydrofolate interconversion.</text>
</comment>
<keyword evidence="8 9" id="KW-0511">Multifunctional enzyme</keyword>
<keyword evidence="7 9" id="KW-0486">Methionine biosynthesis</keyword>
<accession>A0A1F5DPR3</accession>
<dbReference type="PANTHER" id="PTHR48099:SF5">
    <property type="entry name" value="C-1-TETRAHYDROFOLATE SYNTHASE, CYTOPLASMIC"/>
    <property type="match status" value="1"/>
</dbReference>
<dbReference type="Gene3D" id="3.40.50.10860">
    <property type="entry name" value="Leucine Dehydrogenase, chain A, domain 1"/>
    <property type="match status" value="1"/>
</dbReference>
<dbReference type="EC" id="3.5.4.9" evidence="9"/>
<evidence type="ECO:0000256" key="7">
    <source>
        <dbReference type="ARBA" id="ARBA00023167"/>
    </source>
</evidence>
<dbReference type="CDD" id="cd01080">
    <property type="entry name" value="NAD_bind_m-THF_DH_Cyclohyd"/>
    <property type="match status" value="1"/>
</dbReference>
<comment type="catalytic activity">
    <reaction evidence="9">
        <text>(6R)-5,10-methylene-5,6,7,8-tetrahydrofolate + NADP(+) = (6R)-5,10-methenyltetrahydrofolate + NADPH</text>
        <dbReference type="Rhea" id="RHEA:22812"/>
        <dbReference type="ChEBI" id="CHEBI:15636"/>
        <dbReference type="ChEBI" id="CHEBI:57455"/>
        <dbReference type="ChEBI" id="CHEBI:57783"/>
        <dbReference type="ChEBI" id="CHEBI:58349"/>
        <dbReference type="EC" id="1.5.1.5"/>
    </reaction>
</comment>
<keyword evidence="4 9" id="KW-0378">Hydrolase</keyword>
<feature type="binding site" evidence="9">
    <location>
        <position position="210"/>
    </location>
    <ligand>
        <name>NADP(+)</name>
        <dbReference type="ChEBI" id="CHEBI:58349"/>
    </ligand>
</feature>
<evidence type="ECO:0000313" key="12">
    <source>
        <dbReference type="EMBL" id="OGD57112.1"/>
    </source>
</evidence>
<dbReference type="GO" id="GO:0035999">
    <property type="term" value="P:tetrahydrofolate interconversion"/>
    <property type="evidence" value="ECO:0007669"/>
    <property type="project" value="UniProtKB-UniRule"/>
</dbReference>
<dbReference type="Pfam" id="PF00763">
    <property type="entry name" value="THF_DHG_CYH"/>
    <property type="match status" value="1"/>
</dbReference>
<dbReference type="HAMAP" id="MF_01576">
    <property type="entry name" value="THF_DHG_CYH"/>
    <property type="match status" value="1"/>
</dbReference>
<protein>
    <recommendedName>
        <fullName evidence="9">Bifunctional protein FolD</fullName>
    </recommendedName>
    <domain>
        <recommendedName>
            <fullName evidence="9">Methylenetetrahydrofolate dehydrogenase</fullName>
            <ecNumber evidence="9">1.5.1.5</ecNumber>
        </recommendedName>
    </domain>
    <domain>
        <recommendedName>
            <fullName evidence="9">Methenyltetrahydrofolate cyclohydrolase</fullName>
            <ecNumber evidence="9">3.5.4.9</ecNumber>
        </recommendedName>
    </domain>
</protein>
<comment type="similarity">
    <text evidence="9">Belongs to the tetrahydrofolate dehydrogenase/cyclohydrolase family.</text>
</comment>
<dbReference type="AlphaFoldDB" id="A0A1F5DPR3"/>
<dbReference type="InterPro" id="IPR020631">
    <property type="entry name" value="THF_DH/CycHdrlase_NAD-bd_dom"/>
</dbReference>
<dbReference type="GO" id="GO:0004488">
    <property type="term" value="F:methylenetetrahydrofolate dehydrogenase (NADP+) activity"/>
    <property type="evidence" value="ECO:0007669"/>
    <property type="project" value="UniProtKB-UniRule"/>
</dbReference>
<dbReference type="SUPFAM" id="SSF53223">
    <property type="entry name" value="Aminoacid dehydrogenase-like, N-terminal domain"/>
    <property type="match status" value="1"/>
</dbReference>
<evidence type="ECO:0000313" key="13">
    <source>
        <dbReference type="Proteomes" id="UP000178764"/>
    </source>
</evidence>
<evidence type="ECO:0000256" key="1">
    <source>
        <dbReference type="ARBA" id="ARBA00004777"/>
    </source>
</evidence>
<comment type="catalytic activity">
    <reaction evidence="9">
        <text>(6R)-5,10-methenyltetrahydrofolate + H2O = (6R)-10-formyltetrahydrofolate + H(+)</text>
        <dbReference type="Rhea" id="RHEA:23700"/>
        <dbReference type="ChEBI" id="CHEBI:15377"/>
        <dbReference type="ChEBI" id="CHEBI:15378"/>
        <dbReference type="ChEBI" id="CHEBI:57455"/>
        <dbReference type="ChEBI" id="CHEBI:195366"/>
        <dbReference type="EC" id="3.5.4.9"/>
    </reaction>
</comment>
<keyword evidence="6 9" id="KW-0560">Oxidoreductase</keyword>
<organism evidence="12 13">
    <name type="scientific">Candidatus Berkelbacteria bacterium RBG_13_40_8</name>
    <dbReference type="NCBI Taxonomy" id="1797467"/>
    <lineage>
        <taxon>Bacteria</taxon>
        <taxon>Candidatus Berkelbacteria</taxon>
    </lineage>
</organism>
<evidence type="ECO:0000256" key="5">
    <source>
        <dbReference type="ARBA" id="ARBA00022857"/>
    </source>
</evidence>
<evidence type="ECO:0000256" key="4">
    <source>
        <dbReference type="ARBA" id="ARBA00022801"/>
    </source>
</evidence>
<dbReference type="Pfam" id="PF02882">
    <property type="entry name" value="THF_DHG_CYH_C"/>
    <property type="match status" value="1"/>
</dbReference>
<comment type="subunit">
    <text evidence="9">Homodimer.</text>
</comment>
<evidence type="ECO:0000256" key="6">
    <source>
        <dbReference type="ARBA" id="ARBA00023002"/>
    </source>
</evidence>